<feature type="domain" description="Amidohydrolase-related" evidence="5">
    <location>
        <begin position="271"/>
        <end position="355"/>
    </location>
</feature>
<dbReference type="Pfam" id="PF01979">
    <property type="entry name" value="Amidohydro_1"/>
    <property type="match status" value="1"/>
</dbReference>
<evidence type="ECO:0000313" key="8">
    <source>
        <dbReference type="Proteomes" id="UP000273145"/>
    </source>
</evidence>
<dbReference type="RefSeq" id="WP_125083475.1">
    <property type="nucleotide sequence ID" value="NZ_CP034248.1"/>
</dbReference>
<accession>A0A3Q8S5E5</accession>
<name>A0A3Q8S5E5_9BACL</name>
<feature type="domain" description="Adenine deaminase C-terminal" evidence="6">
    <location>
        <begin position="417"/>
        <end position="562"/>
    </location>
</feature>
<evidence type="ECO:0000313" key="7">
    <source>
        <dbReference type="EMBL" id="AZK47449.1"/>
    </source>
</evidence>
<dbReference type="Pfam" id="PF13382">
    <property type="entry name" value="Adenine_deam_C"/>
    <property type="match status" value="1"/>
</dbReference>
<dbReference type="PANTHER" id="PTHR11113:SF6">
    <property type="entry name" value="ADENINE DEAMINASE YERA-RELATED"/>
    <property type="match status" value="1"/>
</dbReference>
<dbReference type="InterPro" id="IPR011059">
    <property type="entry name" value="Metal-dep_hydrolase_composite"/>
</dbReference>
<evidence type="ECO:0000256" key="3">
    <source>
        <dbReference type="ARBA" id="ARBA00022801"/>
    </source>
</evidence>
<dbReference type="OrthoDB" id="9775607at2"/>
<dbReference type="EMBL" id="CP034248">
    <property type="protein sequence ID" value="AZK47449.1"/>
    <property type="molecule type" value="Genomic_DNA"/>
</dbReference>
<dbReference type="InterPro" id="IPR006680">
    <property type="entry name" value="Amidohydro-rel"/>
</dbReference>
<comment type="catalytic activity">
    <reaction evidence="4">
        <text>adenine + H2O + H(+) = hypoxanthine + NH4(+)</text>
        <dbReference type="Rhea" id="RHEA:23688"/>
        <dbReference type="ChEBI" id="CHEBI:15377"/>
        <dbReference type="ChEBI" id="CHEBI:15378"/>
        <dbReference type="ChEBI" id="CHEBI:16708"/>
        <dbReference type="ChEBI" id="CHEBI:17368"/>
        <dbReference type="ChEBI" id="CHEBI:28938"/>
        <dbReference type="EC" id="3.5.4.2"/>
    </reaction>
</comment>
<protein>
    <recommendedName>
        <fullName evidence="2">adenine deaminase</fullName>
        <ecNumber evidence="2">3.5.4.2</ecNumber>
    </recommendedName>
</protein>
<dbReference type="SUPFAM" id="SSF51338">
    <property type="entry name" value="Composite domain of metallo-dependent hydrolases"/>
    <property type="match status" value="1"/>
</dbReference>
<dbReference type="GO" id="GO:0000034">
    <property type="term" value="F:adenine deaminase activity"/>
    <property type="evidence" value="ECO:0007669"/>
    <property type="project" value="UniProtKB-EC"/>
</dbReference>
<proteinExistence type="inferred from homology"/>
<comment type="similarity">
    <text evidence="1">Belongs to the metallo-dependent hydrolases superfamily. Adenine deaminase family.</text>
</comment>
<evidence type="ECO:0000256" key="2">
    <source>
        <dbReference type="ARBA" id="ARBA00012782"/>
    </source>
</evidence>
<dbReference type="Proteomes" id="UP000273145">
    <property type="component" value="Chromosome"/>
</dbReference>
<gene>
    <name evidence="7" type="ORF">EIM92_15880</name>
</gene>
<reference evidence="7 8" key="1">
    <citation type="submission" date="2018-11" db="EMBL/GenBank/DDBJ databases">
        <title>Genome sequencing of Paenibacillus lentus DSM25539(T).</title>
        <authorList>
            <person name="Kook J.-K."/>
            <person name="Park S.-N."/>
            <person name="Lim Y.K."/>
        </authorList>
    </citation>
    <scope>NUCLEOTIDE SEQUENCE [LARGE SCALE GENOMIC DNA]</scope>
    <source>
        <strain evidence="7 8">DSM 25539</strain>
    </source>
</reference>
<organism evidence="7 8">
    <name type="scientific">Paenibacillus lentus</name>
    <dbReference type="NCBI Taxonomy" id="1338368"/>
    <lineage>
        <taxon>Bacteria</taxon>
        <taxon>Bacillati</taxon>
        <taxon>Bacillota</taxon>
        <taxon>Bacilli</taxon>
        <taxon>Bacillales</taxon>
        <taxon>Paenibacillaceae</taxon>
        <taxon>Paenibacillus</taxon>
    </lineage>
</organism>
<dbReference type="InterPro" id="IPR026912">
    <property type="entry name" value="Adenine_deam_C"/>
</dbReference>
<evidence type="ECO:0000256" key="4">
    <source>
        <dbReference type="ARBA" id="ARBA00047720"/>
    </source>
</evidence>
<sequence length="575" mass="64352">MRIVSSSFQEYQELISVSLGSKPATMWIKNAQYLNVYTGQVERGNIYISTNRIAYVGDKEFVASPETSIVELEQEQILVPGYIEPHAHPCQMYNPFTWGDTQLRGGTVLSINDNLSLLMQLGEHRAIQFIEELNGISRHMFLWWCNFDQLQLNNRDSLQEWLLHPLVVQGGEFTEWFKLLQGDEELQERLYMLKGKHRMRVEGHLPGVSYEKISGIAAAGIGADHEALNAKDVLKRLRLGLYATLRYSSIRPDLPDILQGLVGDPRFNLNRVMLTSDGPSPNFTAAHSCASMIKLCIEAGIPAADAYRLGTLNPATYYGLDEDLGGIAPGKLACFNVLSSLSDPTPIHVMQQGKWHVWNRCQVNPTDEAMISDWLKAYFPSSRITVNLTPAQIRVETDIGIELINDVITKPYEFTANSELDAEECFISLLDSHGQWGLHTRLKGFATGVVALASTYSASKDTLLIGRNLGVMCDVLRELNDRGDGILAYFANGEQVYIPLPLGGTMSAADMRAVSDCLERFTGLMREHGYRFRDPAYTLLFLTASHLPNIRMSERGLYLVKNDEVIISPVQLNID</sequence>
<dbReference type="KEGG" id="plen:EIM92_15880"/>
<keyword evidence="8" id="KW-1185">Reference proteome</keyword>
<evidence type="ECO:0000256" key="1">
    <source>
        <dbReference type="ARBA" id="ARBA00006773"/>
    </source>
</evidence>
<keyword evidence="3" id="KW-0378">Hydrolase</keyword>
<evidence type="ECO:0000259" key="5">
    <source>
        <dbReference type="Pfam" id="PF01979"/>
    </source>
</evidence>
<dbReference type="EC" id="3.5.4.2" evidence="2"/>
<dbReference type="PANTHER" id="PTHR11113">
    <property type="entry name" value="N-ACETYLGLUCOSAMINE-6-PHOSPHATE DEACETYLASE"/>
    <property type="match status" value="1"/>
</dbReference>
<dbReference type="Gene3D" id="2.30.40.10">
    <property type="entry name" value="Urease, subunit C, domain 1"/>
    <property type="match status" value="1"/>
</dbReference>
<evidence type="ECO:0000259" key="6">
    <source>
        <dbReference type="Pfam" id="PF13382"/>
    </source>
</evidence>
<dbReference type="SUPFAM" id="SSF51556">
    <property type="entry name" value="Metallo-dependent hydrolases"/>
    <property type="match status" value="1"/>
</dbReference>
<dbReference type="AlphaFoldDB" id="A0A3Q8S5E5"/>
<dbReference type="Gene3D" id="3.20.20.140">
    <property type="entry name" value="Metal-dependent hydrolases"/>
    <property type="match status" value="1"/>
</dbReference>
<dbReference type="InterPro" id="IPR032466">
    <property type="entry name" value="Metal_Hydrolase"/>
</dbReference>